<comment type="caution">
    <text evidence="1">The sequence shown here is derived from an EMBL/GenBank/DDBJ whole genome shotgun (WGS) entry which is preliminary data.</text>
</comment>
<organism evidence="1 2">
    <name type="scientific">Chryseobacterium arthrosphaerae</name>
    <dbReference type="NCBI Taxonomy" id="651561"/>
    <lineage>
        <taxon>Bacteria</taxon>
        <taxon>Pseudomonadati</taxon>
        <taxon>Bacteroidota</taxon>
        <taxon>Flavobacteriia</taxon>
        <taxon>Flavobacteriales</taxon>
        <taxon>Weeksellaceae</taxon>
        <taxon>Chryseobacterium group</taxon>
        <taxon>Chryseobacterium</taxon>
    </lineage>
</organism>
<reference evidence="1 2" key="1">
    <citation type="submission" date="2018-12" db="EMBL/GenBank/DDBJ databases">
        <title>Draft Genome Sequence of Chryseobacterium arthrosphaerae strain ED882-96 Isolated from the Blood of a Patient with Liver Cirrhosis in Taiwan.</title>
        <authorList>
            <person name="Lin J.-N."/>
            <person name="Lai C.-H."/>
            <person name="Yang C.-H."/>
            <person name="Huang Y.-H."/>
        </authorList>
    </citation>
    <scope>NUCLEOTIDE SEQUENCE [LARGE SCALE GENOMIC DNA]</scope>
    <source>
        <strain evidence="1 2">ED882-96</strain>
    </source>
</reference>
<dbReference type="Proteomes" id="UP000276953">
    <property type="component" value="Unassembled WGS sequence"/>
</dbReference>
<name>A0A3S0VGE7_9FLAO</name>
<evidence type="ECO:0000313" key="2">
    <source>
        <dbReference type="Proteomes" id="UP000276953"/>
    </source>
</evidence>
<sequence length="65" mass="6949">MRLLLPILPYLSAAQTATLVSGTTKAYLRLRLSNLSLTDFTTAVSGGALIDERSVGNGRLQQSVQ</sequence>
<dbReference type="EMBL" id="RYFC01000003">
    <property type="protein sequence ID" value="RTZ46268.1"/>
    <property type="molecule type" value="Genomic_DNA"/>
</dbReference>
<proteinExistence type="predicted"/>
<gene>
    <name evidence="1" type="ORF">EJ377_17930</name>
</gene>
<accession>A0A3S0VGE7</accession>
<dbReference type="AlphaFoldDB" id="A0A3S0VGE7"/>
<protein>
    <submittedName>
        <fullName evidence="1">Uncharacterized protein</fullName>
    </submittedName>
</protein>
<evidence type="ECO:0000313" key="1">
    <source>
        <dbReference type="EMBL" id="RTZ46268.1"/>
    </source>
</evidence>